<reference evidence="2 3" key="1">
    <citation type="submission" date="2020-08" db="EMBL/GenBank/DDBJ databases">
        <title>Genomic Encyclopedia of Type Strains, Phase IV (KMG-IV): sequencing the most valuable type-strain genomes for metagenomic binning, comparative biology and taxonomic classification.</title>
        <authorList>
            <person name="Goeker M."/>
        </authorList>
    </citation>
    <scope>NUCLEOTIDE SEQUENCE [LARGE SCALE GENOMIC DNA]</scope>
    <source>
        <strain evidence="2 3">DSM 103526</strain>
    </source>
</reference>
<accession>A0A841KTH8</accession>
<dbReference type="Proteomes" id="UP000579281">
    <property type="component" value="Unassembled WGS sequence"/>
</dbReference>
<feature type="region of interest" description="Disordered" evidence="1">
    <location>
        <begin position="31"/>
        <end position="62"/>
    </location>
</feature>
<protein>
    <submittedName>
        <fullName evidence="2">Uncharacterized protein</fullName>
    </submittedName>
</protein>
<evidence type="ECO:0000256" key="1">
    <source>
        <dbReference type="SAM" id="MobiDB-lite"/>
    </source>
</evidence>
<keyword evidence="3" id="KW-1185">Reference proteome</keyword>
<sequence length="62" mass="5767">MAPGSTAKIDGCPCGIKLGGRPIGGRCCPGGKPKGGSKGGPNGGRIGAPKGGLKGGNGCCLM</sequence>
<evidence type="ECO:0000313" key="2">
    <source>
        <dbReference type="EMBL" id="MBB6216693.1"/>
    </source>
</evidence>
<evidence type="ECO:0000313" key="3">
    <source>
        <dbReference type="Proteomes" id="UP000579281"/>
    </source>
</evidence>
<dbReference type="AlphaFoldDB" id="A0A841KTH8"/>
<organism evidence="2 3">
    <name type="scientific">Anaerosolibacter carboniphilus</name>
    <dbReference type="NCBI Taxonomy" id="1417629"/>
    <lineage>
        <taxon>Bacteria</taxon>
        <taxon>Bacillati</taxon>
        <taxon>Bacillota</taxon>
        <taxon>Clostridia</taxon>
        <taxon>Peptostreptococcales</taxon>
        <taxon>Thermotaleaceae</taxon>
        <taxon>Anaerosolibacter</taxon>
    </lineage>
</organism>
<dbReference type="RefSeq" id="WP_184311210.1">
    <property type="nucleotide sequence ID" value="NZ_JACHEN010000016.1"/>
</dbReference>
<dbReference type="EMBL" id="JACHEN010000016">
    <property type="protein sequence ID" value="MBB6216693.1"/>
    <property type="molecule type" value="Genomic_DNA"/>
</dbReference>
<proteinExistence type="predicted"/>
<name>A0A841KTH8_9FIRM</name>
<gene>
    <name evidence="2" type="ORF">HNQ80_002797</name>
</gene>
<feature type="compositionally biased region" description="Gly residues" evidence="1">
    <location>
        <begin position="32"/>
        <end position="62"/>
    </location>
</feature>
<comment type="caution">
    <text evidence="2">The sequence shown here is derived from an EMBL/GenBank/DDBJ whole genome shotgun (WGS) entry which is preliminary data.</text>
</comment>